<dbReference type="AlphaFoldDB" id="A0A2G8KUB6"/>
<feature type="compositionally biased region" description="Basic and acidic residues" evidence="1">
    <location>
        <begin position="125"/>
        <end position="140"/>
    </location>
</feature>
<evidence type="ECO:0000313" key="2">
    <source>
        <dbReference type="EMBL" id="PIK51572.1"/>
    </source>
</evidence>
<organism evidence="2 3">
    <name type="scientific">Stichopus japonicus</name>
    <name type="common">Sea cucumber</name>
    <dbReference type="NCBI Taxonomy" id="307972"/>
    <lineage>
        <taxon>Eukaryota</taxon>
        <taxon>Metazoa</taxon>
        <taxon>Echinodermata</taxon>
        <taxon>Eleutherozoa</taxon>
        <taxon>Echinozoa</taxon>
        <taxon>Holothuroidea</taxon>
        <taxon>Aspidochirotacea</taxon>
        <taxon>Aspidochirotida</taxon>
        <taxon>Stichopodidae</taxon>
        <taxon>Apostichopus</taxon>
    </lineage>
</organism>
<protein>
    <submittedName>
        <fullName evidence="2">Uncharacterized protein</fullName>
    </submittedName>
</protein>
<sequence>MTELKESLPAERKSDEEVQTSSLSIKDRIRRLQGITKPNENYQETIHEGVAAAVREEKTQTKGVNEGRLKLADNDKHCITSDLGRVSTKELLKRAKMGPLSIEIKKRRWKFIGHILRQNPNRQQHQHDLGTRGQEKERATKSNTAQDSRQRERKGWLVILE</sequence>
<feature type="region of interest" description="Disordered" evidence="1">
    <location>
        <begin position="1"/>
        <end position="23"/>
    </location>
</feature>
<evidence type="ECO:0000256" key="1">
    <source>
        <dbReference type="SAM" id="MobiDB-lite"/>
    </source>
</evidence>
<feature type="region of interest" description="Disordered" evidence="1">
    <location>
        <begin position="118"/>
        <end position="161"/>
    </location>
</feature>
<accession>A0A2G8KUB6</accession>
<reference evidence="2 3" key="1">
    <citation type="journal article" date="2017" name="PLoS Biol.">
        <title>The sea cucumber genome provides insights into morphological evolution and visceral regeneration.</title>
        <authorList>
            <person name="Zhang X."/>
            <person name="Sun L."/>
            <person name="Yuan J."/>
            <person name="Sun Y."/>
            <person name="Gao Y."/>
            <person name="Zhang L."/>
            <person name="Li S."/>
            <person name="Dai H."/>
            <person name="Hamel J.F."/>
            <person name="Liu C."/>
            <person name="Yu Y."/>
            <person name="Liu S."/>
            <person name="Lin W."/>
            <person name="Guo K."/>
            <person name="Jin S."/>
            <person name="Xu P."/>
            <person name="Storey K.B."/>
            <person name="Huan P."/>
            <person name="Zhang T."/>
            <person name="Zhou Y."/>
            <person name="Zhang J."/>
            <person name="Lin C."/>
            <person name="Li X."/>
            <person name="Xing L."/>
            <person name="Huo D."/>
            <person name="Sun M."/>
            <person name="Wang L."/>
            <person name="Mercier A."/>
            <person name="Li F."/>
            <person name="Yang H."/>
            <person name="Xiang J."/>
        </authorList>
    </citation>
    <scope>NUCLEOTIDE SEQUENCE [LARGE SCALE GENOMIC DNA]</scope>
    <source>
        <strain evidence="2">Shaxun</strain>
        <tissue evidence="2">Muscle</tissue>
    </source>
</reference>
<feature type="compositionally biased region" description="Basic and acidic residues" evidence="1">
    <location>
        <begin position="1"/>
        <end position="16"/>
    </location>
</feature>
<name>A0A2G8KUB6_STIJA</name>
<comment type="caution">
    <text evidence="2">The sequence shown here is derived from an EMBL/GenBank/DDBJ whole genome shotgun (WGS) entry which is preliminary data.</text>
</comment>
<proteinExistence type="predicted"/>
<keyword evidence="3" id="KW-1185">Reference proteome</keyword>
<evidence type="ECO:0000313" key="3">
    <source>
        <dbReference type="Proteomes" id="UP000230750"/>
    </source>
</evidence>
<dbReference type="Proteomes" id="UP000230750">
    <property type="component" value="Unassembled WGS sequence"/>
</dbReference>
<gene>
    <name evidence="2" type="ORF">BSL78_11534</name>
</gene>
<dbReference type="EMBL" id="MRZV01000365">
    <property type="protein sequence ID" value="PIK51572.1"/>
    <property type="molecule type" value="Genomic_DNA"/>
</dbReference>